<keyword evidence="4" id="KW-0735">Signal-anchor</keyword>
<evidence type="ECO:0000256" key="1">
    <source>
        <dbReference type="ARBA" id="ARBA00004323"/>
    </source>
</evidence>
<comment type="similarity">
    <text evidence="2">Belongs to the glycosyltransferase 47 family.</text>
</comment>
<dbReference type="OrthoDB" id="1924787at2759"/>
<keyword evidence="3" id="KW-0808">Transferase</keyword>
<evidence type="ECO:0000259" key="6">
    <source>
        <dbReference type="Pfam" id="PF03016"/>
    </source>
</evidence>
<dbReference type="Pfam" id="PF03016">
    <property type="entry name" value="Exostosin_GT47"/>
    <property type="match status" value="1"/>
</dbReference>
<evidence type="ECO:0000256" key="3">
    <source>
        <dbReference type="ARBA" id="ARBA00022676"/>
    </source>
</evidence>
<evidence type="ECO:0000313" key="7">
    <source>
        <dbReference type="EMBL" id="CAA2971740.1"/>
    </source>
</evidence>
<dbReference type="Gramene" id="OE9A099973T5">
    <property type="protein sequence ID" value="OE9A099973C5"/>
    <property type="gene ID" value="OE9A099973"/>
</dbReference>
<accession>A0A8S0QYN4</accession>
<gene>
    <name evidence="7" type="ORF">OLEA9_A099973</name>
</gene>
<dbReference type="InterPro" id="IPR004263">
    <property type="entry name" value="Exostosin"/>
</dbReference>
<evidence type="ECO:0000256" key="5">
    <source>
        <dbReference type="ARBA" id="ARBA00023034"/>
    </source>
</evidence>
<proteinExistence type="inferred from homology"/>
<evidence type="ECO:0000313" key="8">
    <source>
        <dbReference type="Proteomes" id="UP000594638"/>
    </source>
</evidence>
<dbReference type="Proteomes" id="UP000594638">
    <property type="component" value="Unassembled WGS sequence"/>
</dbReference>
<reference evidence="7 8" key="1">
    <citation type="submission" date="2019-12" db="EMBL/GenBank/DDBJ databases">
        <authorList>
            <person name="Alioto T."/>
            <person name="Alioto T."/>
            <person name="Gomez Garrido J."/>
        </authorList>
    </citation>
    <scope>NUCLEOTIDE SEQUENCE [LARGE SCALE GENOMIC DNA]</scope>
</reference>
<dbReference type="GO" id="GO:0016757">
    <property type="term" value="F:glycosyltransferase activity"/>
    <property type="evidence" value="ECO:0007669"/>
    <property type="project" value="UniProtKB-KW"/>
</dbReference>
<keyword evidence="8" id="KW-1185">Reference proteome</keyword>
<protein>
    <recommendedName>
        <fullName evidence="6">Exostosin GT47 domain-containing protein</fullName>
    </recommendedName>
</protein>
<dbReference type="EMBL" id="CACTIH010002023">
    <property type="protein sequence ID" value="CAA2971740.1"/>
    <property type="molecule type" value="Genomic_DNA"/>
</dbReference>
<dbReference type="InterPro" id="IPR040911">
    <property type="entry name" value="Exostosin_GT47"/>
</dbReference>
<feature type="domain" description="Exostosin GT47" evidence="6">
    <location>
        <begin position="301"/>
        <end position="582"/>
    </location>
</feature>
<keyword evidence="4" id="KW-0812">Transmembrane</keyword>
<dbReference type="GO" id="GO:0000139">
    <property type="term" value="C:Golgi membrane"/>
    <property type="evidence" value="ECO:0007669"/>
    <property type="project" value="UniProtKB-SubCell"/>
</dbReference>
<evidence type="ECO:0000256" key="4">
    <source>
        <dbReference type="ARBA" id="ARBA00022968"/>
    </source>
</evidence>
<sequence>MDFCFKGLCAVKIKQLLCIIVIAIAVLVFSQTTSLDGNYLPSLSHTNGGILTFMVSSTNLSNIPKSDNAYNIHEVFSNANTPDLDDEVSSEKDTYNVTSLTGVGDIIALTEIEEGNLKLVTAKPVKGDTDAARNINSRASAGSHHIKSSNQTGFGPSNQLLPRDLKFIGQESRSIGLSDVINTSPTHDDKVHLETQRTNKDNELLQAGSYMSNLSTMVAGASGFRKRGGKPISISQMNSLLLKNSASMMAMRPLLSSTREKELQHAKLEIKNAPIIRNVPEVHASLFRNYSMFRRSYELMERMLKVYVYREGEKPIFHQPHLRGIYASEGWFMKLMEGNRQFVVRDPKKAHLFYIPFSSLKLRNALHEPNFSSQKDLENHLKNYVDTVARRYRFWNRTKGADHFVVACHDWALRFTRKNLGNCIRVLCNSNIARGFNIGKDVSLPVTYIRSGENPRKDIGGIHPSQRTILAFFAGGMHGFVRPILLQYWNNKEPDMKIFGPMPRDIDGKARYREFMRSSRYCICAKGYEVHTPRVVESIYYECVPVIISDNYVPPFFDILNWEMFALFILEKDIPNLRSILLSIPEDKYMMMQQRLKIVQQYFVWHKIPEKYDLFHMILHSVWYKRVFQNNAFVKY</sequence>
<keyword evidence="5" id="KW-0333">Golgi apparatus</keyword>
<evidence type="ECO:0000256" key="2">
    <source>
        <dbReference type="ARBA" id="ARBA00010271"/>
    </source>
</evidence>
<name>A0A8S0QYN4_OLEEU</name>
<organism evidence="7 8">
    <name type="scientific">Olea europaea subsp. europaea</name>
    <dbReference type="NCBI Taxonomy" id="158383"/>
    <lineage>
        <taxon>Eukaryota</taxon>
        <taxon>Viridiplantae</taxon>
        <taxon>Streptophyta</taxon>
        <taxon>Embryophyta</taxon>
        <taxon>Tracheophyta</taxon>
        <taxon>Spermatophyta</taxon>
        <taxon>Magnoliopsida</taxon>
        <taxon>eudicotyledons</taxon>
        <taxon>Gunneridae</taxon>
        <taxon>Pentapetalae</taxon>
        <taxon>asterids</taxon>
        <taxon>lamiids</taxon>
        <taxon>Lamiales</taxon>
        <taxon>Oleaceae</taxon>
        <taxon>Oleeae</taxon>
        <taxon>Olea</taxon>
    </lineage>
</organism>
<keyword evidence="3" id="KW-0328">Glycosyltransferase</keyword>
<dbReference type="PANTHER" id="PTHR11062:SF77">
    <property type="entry name" value="GLYCOSYLTRANSFERASE FAMILY EXOSTOSIN PROTEIN"/>
    <property type="match status" value="1"/>
</dbReference>
<comment type="caution">
    <text evidence="7">The sequence shown here is derived from an EMBL/GenBank/DDBJ whole genome shotgun (WGS) entry which is preliminary data.</text>
</comment>
<comment type="subcellular location">
    <subcellularLocation>
        <location evidence="1">Golgi apparatus membrane</location>
        <topology evidence="1">Single-pass type II membrane protein</topology>
    </subcellularLocation>
</comment>
<dbReference type="Gramene" id="OE9A099973T4">
    <property type="protein sequence ID" value="OE9A099973C4"/>
    <property type="gene ID" value="OE9A099973"/>
</dbReference>
<dbReference type="PANTHER" id="PTHR11062">
    <property type="entry name" value="EXOSTOSIN HEPARAN SULFATE GLYCOSYLTRANSFERASE -RELATED"/>
    <property type="match status" value="1"/>
</dbReference>
<dbReference type="AlphaFoldDB" id="A0A8S0QYN4"/>